<feature type="domain" description="AMP-dependent synthetase/ligase" evidence="5">
    <location>
        <begin position="22"/>
        <end position="422"/>
    </location>
</feature>
<dbReference type="SUPFAM" id="SSF56801">
    <property type="entry name" value="Acetyl-CoA synthetase-like"/>
    <property type="match status" value="1"/>
</dbReference>
<dbReference type="InterPro" id="IPR025110">
    <property type="entry name" value="AMP-bd_C"/>
</dbReference>
<protein>
    <submittedName>
        <fullName evidence="7">Acyl-CoA synthetase (AMP-forming)/AMP-acid ligase II</fullName>
    </submittedName>
</protein>
<dbReference type="GO" id="GO:0071766">
    <property type="term" value="P:Actinobacterium-type cell wall biogenesis"/>
    <property type="evidence" value="ECO:0007669"/>
    <property type="project" value="UniProtKB-ARBA"/>
</dbReference>
<keyword evidence="8" id="KW-1185">Reference proteome</keyword>
<evidence type="ECO:0000256" key="4">
    <source>
        <dbReference type="ARBA" id="ARBA00023098"/>
    </source>
</evidence>
<feature type="domain" description="AMP-binding enzyme C-terminal" evidence="6">
    <location>
        <begin position="466"/>
        <end position="587"/>
    </location>
</feature>
<dbReference type="PROSITE" id="PS00455">
    <property type="entry name" value="AMP_BINDING"/>
    <property type="match status" value="1"/>
</dbReference>
<evidence type="ECO:0000256" key="2">
    <source>
        <dbReference type="ARBA" id="ARBA00022598"/>
    </source>
</evidence>
<evidence type="ECO:0000256" key="3">
    <source>
        <dbReference type="ARBA" id="ARBA00022832"/>
    </source>
</evidence>
<dbReference type="OrthoDB" id="9765680at2"/>
<accession>A0A326U401</accession>
<dbReference type="InterPro" id="IPR042099">
    <property type="entry name" value="ANL_N_sf"/>
</dbReference>
<proteinExistence type="inferred from homology"/>
<dbReference type="GO" id="GO:0016874">
    <property type="term" value="F:ligase activity"/>
    <property type="evidence" value="ECO:0007669"/>
    <property type="project" value="UniProtKB-KW"/>
</dbReference>
<dbReference type="InterPro" id="IPR045851">
    <property type="entry name" value="AMP-bd_C_sf"/>
</dbReference>
<dbReference type="InterPro" id="IPR000873">
    <property type="entry name" value="AMP-dep_synth/lig_dom"/>
</dbReference>
<dbReference type="Gene3D" id="3.30.300.30">
    <property type="match status" value="1"/>
</dbReference>
<dbReference type="RefSeq" id="WP_111324065.1">
    <property type="nucleotide sequence ID" value="NZ_BIFX01000002.1"/>
</dbReference>
<dbReference type="PANTHER" id="PTHR22754">
    <property type="entry name" value="DISCO-INTERACTING PROTEIN 2 DIP2 -RELATED"/>
    <property type="match status" value="1"/>
</dbReference>
<dbReference type="Proteomes" id="UP000248806">
    <property type="component" value="Unassembled WGS sequence"/>
</dbReference>
<dbReference type="EMBL" id="QKUF01000013">
    <property type="protein sequence ID" value="PZW27149.1"/>
    <property type="molecule type" value="Genomic_DNA"/>
</dbReference>
<dbReference type="Pfam" id="PF23024">
    <property type="entry name" value="AMP-dom_DIP2-like"/>
    <property type="match status" value="1"/>
</dbReference>
<evidence type="ECO:0000313" key="8">
    <source>
        <dbReference type="Proteomes" id="UP000248806"/>
    </source>
</evidence>
<evidence type="ECO:0000256" key="1">
    <source>
        <dbReference type="ARBA" id="ARBA00006432"/>
    </source>
</evidence>
<dbReference type="InterPro" id="IPR040097">
    <property type="entry name" value="FAAL/FAAC"/>
</dbReference>
<dbReference type="GO" id="GO:0006633">
    <property type="term" value="P:fatty acid biosynthetic process"/>
    <property type="evidence" value="ECO:0007669"/>
    <property type="project" value="TreeGrafter"/>
</dbReference>
<evidence type="ECO:0000259" key="6">
    <source>
        <dbReference type="Pfam" id="PF23024"/>
    </source>
</evidence>
<dbReference type="Gene3D" id="3.40.50.12780">
    <property type="entry name" value="N-terminal domain of ligase-like"/>
    <property type="match status" value="1"/>
</dbReference>
<dbReference type="GO" id="GO:0005886">
    <property type="term" value="C:plasma membrane"/>
    <property type="evidence" value="ECO:0007669"/>
    <property type="project" value="TreeGrafter"/>
</dbReference>
<evidence type="ECO:0000313" key="7">
    <source>
        <dbReference type="EMBL" id="PZW27149.1"/>
    </source>
</evidence>
<keyword evidence="4" id="KW-0443">Lipid metabolism</keyword>
<sequence length="604" mass="67411">MYTPERQAFPNTDITNLVALMRWRATVQPDDIACTFMNFKADEKNDDITYRHIDAQARAIAAHLQALGLSGKSAILLYPSGLPYITAFFACLYARVLAIPAYPPHSERFVPRIQAIVQDSEATIILTTTQIKANVKRWFAGVPALEHLQWLTTDDISIQAAGSWKGLDIEARTLAFLQYTSGSTSTPKGVMVSHGNLLHNLKGQANLWHIPDEPGCYVSWLPIFHDMGLIAGILLPFYLGSRVYLMAPASFLQRPMRWLQTISRYHATHSFAPNFGYELCARRSTPESRAGLDLSNWRVAMNGAEPIHHDTLENFLRVFAPYGFRRSAFAPAYGLAEATLVVSSISAQAISSTKTVNKSKFEQRQIVEVEPTSSNIHRAVSCGRVLDGQKVRIVHPETRTTCPDGIVGEIWVAGPSNAHGYWQRPTETETTFHAYLTENNEGPFLRTGDLGFLQDGELFLVGRLKDVIIIRGRNFYPQDIEVTVENAHPAIRLGTCAAFSIEEDNQEQLVIVAEVDHRYQAKEGEPEQEKLMQPSTIQKRIREAVALEHDVQVAHIGLLKVGGIQKTSSGKIQRSACRAKFLDGSLSLWSGLKQQEKKKENIYG</sequence>
<dbReference type="GO" id="GO:0070566">
    <property type="term" value="F:adenylyltransferase activity"/>
    <property type="evidence" value="ECO:0007669"/>
    <property type="project" value="TreeGrafter"/>
</dbReference>
<reference evidence="7 8" key="1">
    <citation type="submission" date="2018-06" db="EMBL/GenBank/DDBJ databases">
        <title>Genomic Encyclopedia of Archaeal and Bacterial Type Strains, Phase II (KMG-II): from individual species to whole genera.</title>
        <authorList>
            <person name="Goeker M."/>
        </authorList>
    </citation>
    <scope>NUCLEOTIDE SEQUENCE [LARGE SCALE GENOMIC DNA]</scope>
    <source>
        <strain evidence="7 8">ATCC BAA-1881</strain>
    </source>
</reference>
<evidence type="ECO:0000259" key="5">
    <source>
        <dbReference type="Pfam" id="PF00501"/>
    </source>
</evidence>
<comment type="caution">
    <text evidence="7">The sequence shown here is derived from an EMBL/GenBank/DDBJ whole genome shotgun (WGS) entry which is preliminary data.</text>
</comment>
<comment type="similarity">
    <text evidence="1">Belongs to the ATP-dependent AMP-binding enzyme family.</text>
</comment>
<organism evidence="7 8">
    <name type="scientific">Thermosporothrix hazakensis</name>
    <dbReference type="NCBI Taxonomy" id="644383"/>
    <lineage>
        <taxon>Bacteria</taxon>
        <taxon>Bacillati</taxon>
        <taxon>Chloroflexota</taxon>
        <taxon>Ktedonobacteria</taxon>
        <taxon>Ktedonobacterales</taxon>
        <taxon>Thermosporotrichaceae</taxon>
        <taxon>Thermosporothrix</taxon>
    </lineage>
</organism>
<dbReference type="CDD" id="cd05931">
    <property type="entry name" value="FAAL"/>
    <property type="match status" value="1"/>
</dbReference>
<name>A0A326U401_THEHA</name>
<dbReference type="PANTHER" id="PTHR22754:SF32">
    <property type="entry name" value="DISCO-INTERACTING PROTEIN 2"/>
    <property type="match status" value="1"/>
</dbReference>
<gene>
    <name evidence="7" type="ORF">EI42_03712</name>
</gene>
<keyword evidence="3" id="KW-0276">Fatty acid metabolism</keyword>
<dbReference type="AlphaFoldDB" id="A0A326U401"/>
<keyword evidence="2 7" id="KW-0436">Ligase</keyword>
<dbReference type="FunFam" id="3.40.50.12780:FF:000013">
    <property type="entry name" value="Long-chain-fatty-acid--AMP ligase FadD32"/>
    <property type="match status" value="1"/>
</dbReference>
<dbReference type="InterPro" id="IPR020845">
    <property type="entry name" value="AMP-binding_CS"/>
</dbReference>
<dbReference type="Pfam" id="PF00501">
    <property type="entry name" value="AMP-binding"/>
    <property type="match status" value="1"/>
</dbReference>